<accession>A0ABP9RJU6</accession>
<proteinExistence type="predicted"/>
<dbReference type="RefSeq" id="WP_031383639.1">
    <property type="nucleotide sequence ID" value="NZ_BAABKI010000044.1"/>
</dbReference>
<dbReference type="Gene3D" id="2.10.260.10">
    <property type="match status" value="1"/>
</dbReference>
<protein>
    <submittedName>
        <fullName evidence="1">Type II toxin-antitoxin system PrlF family antitoxin</fullName>
    </submittedName>
</protein>
<dbReference type="SUPFAM" id="SSF89447">
    <property type="entry name" value="AbrB/MazE/MraZ-like"/>
    <property type="match status" value="1"/>
</dbReference>
<dbReference type="NCBIfam" id="NF007429">
    <property type="entry name" value="PRK09974.1"/>
    <property type="match status" value="1"/>
</dbReference>
<reference evidence="2" key="1">
    <citation type="journal article" date="2019" name="Int. J. Syst. Evol. Microbiol.">
        <title>The Global Catalogue of Microorganisms (GCM) 10K type strain sequencing project: providing services to taxonomists for standard genome sequencing and annotation.</title>
        <authorList>
            <consortium name="The Broad Institute Genomics Platform"/>
            <consortium name="The Broad Institute Genome Sequencing Center for Infectious Disease"/>
            <person name="Wu L."/>
            <person name="Ma J."/>
        </authorList>
    </citation>
    <scope>NUCLEOTIDE SEQUENCE [LARGE SCALE GENOMIC DNA]</scope>
    <source>
        <strain evidence="2">JCM 18472</strain>
    </source>
</reference>
<name>A0ABP9RJU6_9GAMM</name>
<dbReference type="InterPro" id="IPR031848">
    <property type="entry name" value="PrlF_antitoxin"/>
</dbReference>
<evidence type="ECO:0000313" key="1">
    <source>
        <dbReference type="EMBL" id="GAA5179144.1"/>
    </source>
</evidence>
<gene>
    <name evidence="1" type="ORF">GCM10023342_30550</name>
</gene>
<comment type="caution">
    <text evidence="1">The sequence shown here is derived from an EMBL/GenBank/DDBJ whole genome shotgun (WGS) entry which is preliminary data.</text>
</comment>
<dbReference type="InterPro" id="IPR037914">
    <property type="entry name" value="SpoVT-AbrB_sf"/>
</dbReference>
<dbReference type="Proteomes" id="UP001500074">
    <property type="component" value="Unassembled WGS sequence"/>
</dbReference>
<keyword evidence="2" id="KW-1185">Reference proteome</keyword>
<evidence type="ECO:0000313" key="2">
    <source>
        <dbReference type="Proteomes" id="UP001500074"/>
    </source>
</evidence>
<dbReference type="Pfam" id="PF15937">
    <property type="entry name" value="PrlF_antitoxin"/>
    <property type="match status" value="1"/>
</dbReference>
<sequence>MNATHEVDSTLTERYQTTVPAQVRRALSLGKRDKIHYSIRDNGEVVLTRAAGAQTEDPVMVGFLSFLERDLHDHPERIQPLTAASVAKARELTAGIDVDLDEPLSEDNE</sequence>
<organism evidence="1 2">
    <name type="scientific">Modicisalibacter zincidurans</name>
    <dbReference type="NCBI Taxonomy" id="1178777"/>
    <lineage>
        <taxon>Bacteria</taxon>
        <taxon>Pseudomonadati</taxon>
        <taxon>Pseudomonadota</taxon>
        <taxon>Gammaproteobacteria</taxon>
        <taxon>Oceanospirillales</taxon>
        <taxon>Halomonadaceae</taxon>
        <taxon>Modicisalibacter</taxon>
    </lineage>
</organism>
<dbReference type="EMBL" id="BAABKI010000044">
    <property type="protein sequence ID" value="GAA5179144.1"/>
    <property type="molecule type" value="Genomic_DNA"/>
</dbReference>